<evidence type="ECO:0000259" key="1">
    <source>
        <dbReference type="PROSITE" id="PS50022"/>
    </source>
</evidence>
<dbReference type="EMBL" id="JADEYP010000023">
    <property type="protein sequence ID" value="MCA5005909.1"/>
    <property type="molecule type" value="Genomic_DNA"/>
</dbReference>
<dbReference type="PROSITE" id="PS51723">
    <property type="entry name" value="PEPTIDASE_M60"/>
    <property type="match status" value="1"/>
</dbReference>
<name>A0ABS7ZB36_9SPHI</name>
<dbReference type="InterPro" id="IPR031161">
    <property type="entry name" value="Peptidase_M60_dom"/>
</dbReference>
<dbReference type="PANTHER" id="PTHR15730:SF5">
    <property type="entry name" value="SI:CH211-210B2.2-RELATED"/>
    <property type="match status" value="1"/>
</dbReference>
<feature type="domain" description="Peptidase M60" evidence="2">
    <location>
        <begin position="83"/>
        <end position="401"/>
    </location>
</feature>
<sequence>MSILSCGKYGYDFADGWQEGDKTGTDPVDTSLTYIDRSKLDRARIFPGLVGSNVRRAQDTTVTLNLNFRSITAEDLMVNYAPMPVYSTGVYAPAGENIKIEVPAGAEGITVQIGSQSNDLSEESIMYRDANVVTSKSLVVGTNYIRNPYGGLIWIKPSIAIANPVNFKFSNVVRSSDYVQGKSNQVEWLKDVENNDVPWLEIRSERVVFTVPRSLVLQYKSEINIESTLLKWKEIYEEDFYKVMGLTPHNAITKNSYPELPERGVLDIQVRRPYYSLPGYPWTAYMDKYWFNRMTSTDNLLKNSIADSWDVYHLIGHNYQMWGGWSWKGLEEVTNNLFILKAATRVGLAENSLSEEVKRLITKSLTFADKNTIKNFNTSFGDGDDSYYRLTPFLQIFEKVKGKNGENGWDFFTFLYKEARNSSYYFGGLDQAKMDYFYRALCAFTGKDYARFMQAWGIPVSVLAQKDMRKLYPALDVAVWKYNPITNSGGDESLSAKYDMSSPDFLWTSNMATATNESLGSFKALSDGLTNTYWHTCWDGCSINTTASESSPTNLDLDTKLIRLISGVYLQNRQGNTYRRRAIIYTRTVETAAWVKQGELVLANDNNDPTKDARKEFKFAEVVDARYIRFSFIEDNFDNSPHTALAEAGAFYESN</sequence>
<evidence type="ECO:0000313" key="4">
    <source>
        <dbReference type="Proteomes" id="UP001165302"/>
    </source>
</evidence>
<dbReference type="SUPFAM" id="SSF49785">
    <property type="entry name" value="Galactose-binding domain-like"/>
    <property type="match status" value="1"/>
</dbReference>
<proteinExistence type="predicted"/>
<dbReference type="Gene3D" id="1.10.390.30">
    <property type="entry name" value="Peptidase M60, enhancin-like domain 3"/>
    <property type="match status" value="1"/>
</dbReference>
<keyword evidence="4" id="KW-1185">Reference proteome</keyword>
<dbReference type="Gene3D" id="2.60.120.260">
    <property type="entry name" value="Galactose-binding domain-like"/>
    <property type="match status" value="1"/>
</dbReference>
<evidence type="ECO:0000259" key="2">
    <source>
        <dbReference type="PROSITE" id="PS51723"/>
    </source>
</evidence>
<dbReference type="PANTHER" id="PTHR15730">
    <property type="entry name" value="EXPERIMENTAL AUTOIMMUNE PROSTATITIS ANTIGEN 2-RELATED"/>
    <property type="match status" value="1"/>
</dbReference>
<feature type="domain" description="F5/8 type C" evidence="1">
    <location>
        <begin position="493"/>
        <end position="650"/>
    </location>
</feature>
<reference evidence="3" key="1">
    <citation type="submission" date="2020-10" db="EMBL/GenBank/DDBJ databases">
        <authorList>
            <person name="Lu T."/>
            <person name="Wang Q."/>
            <person name="Han X."/>
        </authorList>
    </citation>
    <scope>NUCLEOTIDE SEQUENCE</scope>
    <source>
        <strain evidence="3">WQ 366</strain>
    </source>
</reference>
<dbReference type="PROSITE" id="PS50022">
    <property type="entry name" value="FA58C_3"/>
    <property type="match status" value="1"/>
</dbReference>
<dbReference type="Proteomes" id="UP001165302">
    <property type="component" value="Unassembled WGS sequence"/>
</dbReference>
<dbReference type="Gene3D" id="2.60.120.1250">
    <property type="entry name" value="Peptidase M60, enhancin-like domain 1"/>
    <property type="match status" value="1"/>
</dbReference>
<dbReference type="InterPro" id="IPR035423">
    <property type="entry name" value="M60-like_N"/>
</dbReference>
<accession>A0ABS7ZB36</accession>
<dbReference type="RefSeq" id="WP_225554113.1">
    <property type="nucleotide sequence ID" value="NZ_JADEYP010000023.1"/>
</dbReference>
<dbReference type="Gene3D" id="3.40.390.80">
    <property type="entry name" value="Peptidase M60, enhancin-like domain 2"/>
    <property type="match status" value="1"/>
</dbReference>
<gene>
    <name evidence="3" type="ORF">IPZ78_12185</name>
</gene>
<dbReference type="InterPro" id="IPR000421">
    <property type="entry name" value="FA58C"/>
</dbReference>
<dbReference type="InterPro" id="IPR008979">
    <property type="entry name" value="Galactose-bd-like_sf"/>
</dbReference>
<dbReference type="InterPro" id="IPR051244">
    <property type="entry name" value="TCAF"/>
</dbReference>
<dbReference type="Pfam" id="PF13402">
    <property type="entry name" value="Peptidase_M60"/>
    <property type="match status" value="1"/>
</dbReference>
<comment type="caution">
    <text evidence="3">The sequence shown here is derived from an EMBL/GenBank/DDBJ whole genome shotgun (WGS) entry which is preliminary data.</text>
</comment>
<dbReference type="InterPro" id="IPR042279">
    <property type="entry name" value="Pep_M60_3"/>
</dbReference>
<evidence type="ECO:0008006" key="5">
    <source>
        <dbReference type="Google" id="ProtNLM"/>
    </source>
</evidence>
<dbReference type="Pfam" id="PF17291">
    <property type="entry name" value="M60-like_N"/>
    <property type="match status" value="1"/>
</dbReference>
<organism evidence="3 4">
    <name type="scientific">Sphingobacterium bovistauri</name>
    <dbReference type="NCBI Taxonomy" id="2781959"/>
    <lineage>
        <taxon>Bacteria</taxon>
        <taxon>Pseudomonadati</taxon>
        <taxon>Bacteroidota</taxon>
        <taxon>Sphingobacteriia</taxon>
        <taxon>Sphingobacteriales</taxon>
        <taxon>Sphingobacteriaceae</taxon>
        <taxon>Sphingobacterium</taxon>
    </lineage>
</organism>
<evidence type="ECO:0000313" key="3">
    <source>
        <dbReference type="EMBL" id="MCA5005909.1"/>
    </source>
</evidence>
<dbReference type="SMART" id="SM01276">
    <property type="entry name" value="M60-like"/>
    <property type="match status" value="1"/>
</dbReference>
<protein>
    <recommendedName>
        <fullName evidence="5">F5/8 type C domain-containing protein</fullName>
    </recommendedName>
</protein>